<keyword evidence="3" id="KW-1185">Reference proteome</keyword>
<dbReference type="EMBL" id="CP032416">
    <property type="protein sequence ID" value="AYD39968.1"/>
    <property type="molecule type" value="Genomic_DNA"/>
</dbReference>
<protein>
    <submittedName>
        <fullName evidence="2">DNA-deoxyinosine glycosylase</fullName>
        <ecNumber evidence="2">3.2.2.15</ecNumber>
    </submittedName>
</protein>
<dbReference type="Gene3D" id="3.40.470.10">
    <property type="entry name" value="Uracil-DNA glycosylase-like domain"/>
    <property type="match status" value="1"/>
</dbReference>
<accession>A0A386H316</accession>
<evidence type="ECO:0000259" key="1">
    <source>
        <dbReference type="Pfam" id="PF03167"/>
    </source>
</evidence>
<dbReference type="NCBIfam" id="TIGR04274">
    <property type="entry name" value="hypoxanDNAglyco"/>
    <property type="match status" value="1"/>
</dbReference>
<dbReference type="InterPro" id="IPR036895">
    <property type="entry name" value="Uracil-DNA_glycosylase-like_sf"/>
</dbReference>
<dbReference type="GO" id="GO:0033958">
    <property type="term" value="F:DNA-deoxyinosine glycosylase activity"/>
    <property type="evidence" value="ECO:0007669"/>
    <property type="project" value="UniProtKB-EC"/>
</dbReference>
<dbReference type="SUPFAM" id="SSF52141">
    <property type="entry name" value="Uracil-DNA glycosylase-like"/>
    <property type="match status" value="1"/>
</dbReference>
<keyword evidence="2" id="KW-0326">Glycosidase</keyword>
<proteinExistence type="predicted"/>
<name>A0A386H316_9CLOT</name>
<reference evidence="2 3" key="1">
    <citation type="journal article" date="2019" name="Int. J. Syst. Evol. Microbiol.">
        <title>Clostridium fermenticellae sp. nov., isolated from the mud in a fermentation cellar for the production of the Chinese liquor, baijiu.</title>
        <authorList>
            <person name="Xu P.X."/>
            <person name="Chai L.J."/>
            <person name="Qiu T."/>
            <person name="Zhang X.J."/>
            <person name="Lu Z.M."/>
            <person name="Xiao C."/>
            <person name="Wang S.T."/>
            <person name="Shen C.H."/>
            <person name="Shi J.S."/>
            <person name="Xu Z.H."/>
        </authorList>
    </citation>
    <scope>NUCLEOTIDE SEQUENCE [LARGE SCALE GENOMIC DNA]</scope>
    <source>
        <strain evidence="2 3">JN500901</strain>
    </source>
</reference>
<dbReference type="InterPro" id="IPR026353">
    <property type="entry name" value="Hypoxan-DNA_Glyclase"/>
</dbReference>
<feature type="domain" description="Uracil-DNA glycosylase-like" evidence="1">
    <location>
        <begin position="11"/>
        <end position="150"/>
    </location>
</feature>
<gene>
    <name evidence="2" type="ORF">D4Z93_05330</name>
</gene>
<dbReference type="EC" id="3.2.2.15" evidence="2"/>
<dbReference type="KEGG" id="cfer:D4Z93_05330"/>
<dbReference type="RefSeq" id="WP_119971035.1">
    <property type="nucleotide sequence ID" value="NZ_CP032416.1"/>
</dbReference>
<dbReference type="Pfam" id="PF03167">
    <property type="entry name" value="UDG"/>
    <property type="match status" value="1"/>
</dbReference>
<organism evidence="2 3">
    <name type="scientific">Clostridium fermenticellae</name>
    <dbReference type="NCBI Taxonomy" id="2068654"/>
    <lineage>
        <taxon>Bacteria</taxon>
        <taxon>Bacillati</taxon>
        <taxon>Bacillota</taxon>
        <taxon>Clostridia</taxon>
        <taxon>Eubacteriales</taxon>
        <taxon>Clostridiaceae</taxon>
        <taxon>Clostridium</taxon>
    </lineage>
</organism>
<dbReference type="Proteomes" id="UP000266301">
    <property type="component" value="Chromosome"/>
</dbReference>
<dbReference type="AlphaFoldDB" id="A0A386H316"/>
<dbReference type="CDD" id="cd10032">
    <property type="entry name" value="UDG-F6_HDG"/>
    <property type="match status" value="1"/>
</dbReference>
<dbReference type="InterPro" id="IPR005122">
    <property type="entry name" value="Uracil-DNA_glycosylase-like"/>
</dbReference>
<keyword evidence="2" id="KW-0378">Hydrolase</keyword>
<dbReference type="OrthoDB" id="9799921at2"/>
<sequence length="163" mass="19224">MGNIQSFKPIIDRNSRILILGSVPSVESLNKKQYYANKRNQFWKIIFSLYNLTPLKSYDKRIEFLMEKNIALWDVIGVCSREGSLDSNIKNEIPNDFKTLFKKYPNIKYVFFNGNKSYETFKRKVGFKQYIYITFCKLPSTSPAHTVPFESKLSRWKNILIKV</sequence>
<evidence type="ECO:0000313" key="2">
    <source>
        <dbReference type="EMBL" id="AYD39968.1"/>
    </source>
</evidence>
<evidence type="ECO:0000313" key="3">
    <source>
        <dbReference type="Proteomes" id="UP000266301"/>
    </source>
</evidence>